<sequence length="82" mass="9616">MGNDITAKMVAFYLFNNNGDDVHFVGDQWQVGNVYANIELILEHYKDATSEYLGYMVEEEYLTLEELKQFAPWKKIFVEAEQ</sequence>
<accession>A0A6M3X4A5</accession>
<dbReference type="EMBL" id="MT143898">
    <property type="protein sequence ID" value="QJH92532.1"/>
    <property type="molecule type" value="Genomic_DNA"/>
</dbReference>
<proteinExistence type="predicted"/>
<evidence type="ECO:0000313" key="1">
    <source>
        <dbReference type="EMBL" id="QJH92532.1"/>
    </source>
</evidence>
<reference evidence="1" key="1">
    <citation type="submission" date="2020-03" db="EMBL/GenBank/DDBJ databases">
        <title>The deep terrestrial virosphere.</title>
        <authorList>
            <person name="Holmfeldt K."/>
            <person name="Nilsson E."/>
            <person name="Simone D."/>
            <person name="Lopez-Fernandez M."/>
            <person name="Wu X."/>
            <person name="de Brujin I."/>
            <person name="Lundin D."/>
            <person name="Andersson A."/>
            <person name="Bertilsson S."/>
            <person name="Dopson M."/>
        </authorList>
    </citation>
    <scope>NUCLEOTIDE SEQUENCE</scope>
    <source>
        <strain evidence="1">MM171A03480</strain>
    </source>
</reference>
<dbReference type="AlphaFoldDB" id="A0A6M3X4A5"/>
<organism evidence="1">
    <name type="scientific">viral metagenome</name>
    <dbReference type="NCBI Taxonomy" id="1070528"/>
    <lineage>
        <taxon>unclassified sequences</taxon>
        <taxon>metagenomes</taxon>
        <taxon>organismal metagenomes</taxon>
    </lineage>
</organism>
<protein>
    <submittedName>
        <fullName evidence="1">Uncharacterized protein</fullName>
    </submittedName>
</protein>
<gene>
    <name evidence="1" type="ORF">MM171A03480_0002</name>
</gene>
<name>A0A6M3X4A5_9ZZZZ</name>